<keyword evidence="6 8" id="KW-0472">Membrane</keyword>
<feature type="compositionally biased region" description="Basic and acidic residues" evidence="7">
    <location>
        <begin position="622"/>
        <end position="639"/>
    </location>
</feature>
<dbReference type="GO" id="GO:0098553">
    <property type="term" value="C:lumenal side of endoplasmic reticulum membrane"/>
    <property type="evidence" value="ECO:0007669"/>
    <property type="project" value="TreeGrafter"/>
</dbReference>
<evidence type="ECO:0000256" key="2">
    <source>
        <dbReference type="ARBA" id="ARBA00006859"/>
    </source>
</evidence>
<feature type="transmembrane region" description="Helical" evidence="8">
    <location>
        <begin position="585"/>
        <end position="603"/>
    </location>
</feature>
<proteinExistence type="evidence at transcript level"/>
<feature type="transmembrane region" description="Helical" evidence="8">
    <location>
        <begin position="360"/>
        <end position="382"/>
    </location>
</feature>
<protein>
    <submittedName>
        <fullName evidence="10">Signal peptide peptidase-like 2B</fullName>
    </submittedName>
</protein>
<dbReference type="InterPro" id="IPR007369">
    <property type="entry name" value="Peptidase_A22B_SPP"/>
</dbReference>
<keyword evidence="3 8" id="KW-0812">Transmembrane</keyword>
<evidence type="ECO:0000256" key="4">
    <source>
        <dbReference type="ARBA" id="ARBA00022801"/>
    </source>
</evidence>
<keyword evidence="9" id="KW-0732">Signal</keyword>
<dbReference type="EMBL" id="IACF01000936">
    <property type="protein sequence ID" value="LAB66671.1"/>
    <property type="molecule type" value="mRNA"/>
</dbReference>
<evidence type="ECO:0000256" key="5">
    <source>
        <dbReference type="ARBA" id="ARBA00022989"/>
    </source>
</evidence>
<dbReference type="GO" id="GO:0033619">
    <property type="term" value="P:membrane protein proteolysis"/>
    <property type="evidence" value="ECO:0007669"/>
    <property type="project" value="TreeGrafter"/>
</dbReference>
<evidence type="ECO:0000256" key="6">
    <source>
        <dbReference type="ARBA" id="ARBA00023136"/>
    </source>
</evidence>
<evidence type="ECO:0000256" key="7">
    <source>
        <dbReference type="SAM" id="MobiDB-lite"/>
    </source>
</evidence>
<dbReference type="GO" id="GO:0098554">
    <property type="term" value="C:cytoplasmic side of endoplasmic reticulum membrane"/>
    <property type="evidence" value="ECO:0007669"/>
    <property type="project" value="TreeGrafter"/>
</dbReference>
<feature type="region of interest" description="Disordered" evidence="7">
    <location>
        <begin position="281"/>
        <end position="322"/>
    </location>
</feature>
<feature type="transmembrane region" description="Helical" evidence="8">
    <location>
        <begin position="429"/>
        <end position="446"/>
    </location>
</feature>
<feature type="transmembrane region" description="Helical" evidence="8">
    <location>
        <begin position="458"/>
        <end position="478"/>
    </location>
</feature>
<keyword evidence="4" id="KW-0378">Hydrolase</keyword>
<feature type="signal peptide" evidence="9">
    <location>
        <begin position="1"/>
        <end position="24"/>
    </location>
</feature>
<dbReference type="AlphaFoldDB" id="A0A2P2HY25"/>
<dbReference type="SMART" id="SM00730">
    <property type="entry name" value="PSN"/>
    <property type="match status" value="1"/>
</dbReference>
<feature type="transmembrane region" description="Helical" evidence="8">
    <location>
        <begin position="242"/>
        <end position="264"/>
    </location>
</feature>
<feature type="transmembrane region" description="Helical" evidence="8">
    <location>
        <begin position="556"/>
        <end position="579"/>
    </location>
</feature>
<comment type="subcellular location">
    <subcellularLocation>
        <location evidence="1">Endomembrane system</location>
        <topology evidence="1">Multi-pass membrane protein</topology>
    </subcellularLocation>
</comment>
<feature type="compositionally biased region" description="Polar residues" evidence="7">
    <location>
        <begin position="281"/>
        <end position="291"/>
    </location>
</feature>
<evidence type="ECO:0000256" key="9">
    <source>
        <dbReference type="SAM" id="SignalP"/>
    </source>
</evidence>
<feature type="chain" id="PRO_5015108006" evidence="9">
    <location>
        <begin position="25"/>
        <end position="645"/>
    </location>
</feature>
<feature type="compositionally biased region" description="Acidic residues" evidence="7">
    <location>
        <begin position="298"/>
        <end position="310"/>
    </location>
</feature>
<dbReference type="GO" id="GO:0042500">
    <property type="term" value="F:aspartic endopeptidase activity, intramembrane cleaving"/>
    <property type="evidence" value="ECO:0007669"/>
    <property type="project" value="InterPro"/>
</dbReference>
<evidence type="ECO:0000313" key="10">
    <source>
        <dbReference type="EMBL" id="LAB66671.1"/>
    </source>
</evidence>
<comment type="similarity">
    <text evidence="2">Belongs to the peptidase A22B family.</text>
</comment>
<reference evidence="10" key="1">
    <citation type="journal article" date="2018" name="Biosci. Biotechnol. Biochem.">
        <title>Polysaccharide hydrolase of the hadal zone amphipods Hirondellea gigas.</title>
        <authorList>
            <person name="Kobayashi H."/>
            <person name="Nagahama T."/>
            <person name="Arai W."/>
            <person name="Sasagawa Y."/>
            <person name="Umeda M."/>
            <person name="Hayashi T."/>
            <person name="Nikaido I."/>
            <person name="Watanabe H."/>
            <person name="Oguri K."/>
            <person name="Kitazato H."/>
            <person name="Fujioka K."/>
            <person name="Kido Y."/>
            <person name="Takami H."/>
        </authorList>
    </citation>
    <scope>NUCLEOTIDE SEQUENCE</scope>
    <source>
        <tissue evidence="10">Whole body</tissue>
    </source>
</reference>
<dbReference type="InterPro" id="IPR006639">
    <property type="entry name" value="Preselin/SPP"/>
</dbReference>
<evidence type="ECO:0000256" key="1">
    <source>
        <dbReference type="ARBA" id="ARBA00004127"/>
    </source>
</evidence>
<evidence type="ECO:0000256" key="8">
    <source>
        <dbReference type="SAM" id="Phobius"/>
    </source>
</evidence>
<feature type="region of interest" description="Disordered" evidence="7">
    <location>
        <begin position="612"/>
        <end position="645"/>
    </location>
</feature>
<name>A0A2P2HY25_9CRUS</name>
<feature type="transmembrane region" description="Helical" evidence="8">
    <location>
        <begin position="335"/>
        <end position="354"/>
    </location>
</feature>
<dbReference type="PANTHER" id="PTHR12174:SF103">
    <property type="entry name" value="INTRAMEMBRANE PROTEASE (IMPAS) FAMILY"/>
    <property type="match status" value="1"/>
</dbReference>
<evidence type="ECO:0000256" key="3">
    <source>
        <dbReference type="ARBA" id="ARBA00022692"/>
    </source>
</evidence>
<dbReference type="GO" id="GO:0030660">
    <property type="term" value="C:Golgi-associated vesicle membrane"/>
    <property type="evidence" value="ECO:0007669"/>
    <property type="project" value="TreeGrafter"/>
</dbReference>
<feature type="transmembrane region" description="Helical" evidence="8">
    <location>
        <begin position="403"/>
        <end position="423"/>
    </location>
</feature>
<accession>A0A2P2HY25</accession>
<organism evidence="10">
    <name type="scientific">Hirondellea gigas</name>
    <dbReference type="NCBI Taxonomy" id="1518452"/>
    <lineage>
        <taxon>Eukaryota</taxon>
        <taxon>Metazoa</taxon>
        <taxon>Ecdysozoa</taxon>
        <taxon>Arthropoda</taxon>
        <taxon>Crustacea</taxon>
        <taxon>Multicrustacea</taxon>
        <taxon>Malacostraca</taxon>
        <taxon>Eumalacostraca</taxon>
        <taxon>Peracarida</taxon>
        <taxon>Amphipoda</taxon>
        <taxon>Amphilochidea</taxon>
        <taxon>Lysianassida</taxon>
        <taxon>Lysianassidira</taxon>
        <taxon>Lysianassoidea</taxon>
        <taxon>Lysianassidae</taxon>
        <taxon>Hirondellea</taxon>
    </lineage>
</organism>
<dbReference type="Pfam" id="PF04258">
    <property type="entry name" value="Peptidase_A22B"/>
    <property type="match status" value="1"/>
</dbReference>
<dbReference type="PANTHER" id="PTHR12174">
    <property type="entry name" value="SIGNAL PEPTIDE PEPTIDASE"/>
    <property type="match status" value="1"/>
</dbReference>
<dbReference type="GO" id="GO:0005765">
    <property type="term" value="C:lysosomal membrane"/>
    <property type="evidence" value="ECO:0007669"/>
    <property type="project" value="TreeGrafter"/>
</dbReference>
<feature type="transmembrane region" description="Helical" evidence="8">
    <location>
        <begin position="526"/>
        <end position="544"/>
    </location>
</feature>
<keyword evidence="5 8" id="KW-1133">Transmembrane helix</keyword>
<sequence>MTCSLWKVPSVAIILVCVHMSACAEVKTEVQPTSTVSGATFTTVLPSQKNESNDVEEHVLPSTNAAPTDPIITVSDDDQVIEQEEEVLYQAYYGIMVVRQRSPNSAADAPSTITRKICTSFYPEITDMAENETTALFQPVVDLTEWIPCSSRPPVEFRPGQLAILDGRDNNGTCPLLDASAVVQRYGGMGSIFVRDKRPPFQSTTNTSLWLTFVSNASYQYLVSVDPELVDVAVYSPKEDFALNYSLIVIWLLAVCTVTVGSFWSGQVRYRLYTEASLSRQKPSEDSTNGVGTYKAEDSDEELNGAGDEETGGRNGSKTPVYPREETSLQITPRVTLFFVLLMCVMLVSLYFLYQYLVYMIIALFCIASVGALYGCFEPLVMRLPCGTCRTPYFNLGVISGQLEVRHLLLLAFAFSVTITWLVLRNEPYAWLLQDALGVAFCINMLRTIRLPNLKICTVLLAGLFVYDIFFVFVTPLFTADNKSIMVEVAQGGGPDGEQLPMVFKVPHFTYSEVISVCNLRNNYNLLGFGDVLVPGLLVSYVYSYDLQTGRGKCPLYFIVNVIAYGIGLCLTFAGLYLMRGAQPALLYLVPCTLLPTVIIAAIREDLADMWRGDPPQEEVEPSSKAEEDSVSHVVHEQNETPSLS</sequence>